<dbReference type="InterPro" id="IPR015422">
    <property type="entry name" value="PyrdxlP-dep_Trfase_small"/>
</dbReference>
<dbReference type="InterPro" id="IPR005814">
    <property type="entry name" value="Aminotrans_3"/>
</dbReference>
<evidence type="ECO:0000256" key="1">
    <source>
        <dbReference type="ARBA" id="ARBA00001933"/>
    </source>
</evidence>
<dbReference type="GO" id="GO:0030170">
    <property type="term" value="F:pyridoxal phosphate binding"/>
    <property type="evidence" value="ECO:0007669"/>
    <property type="project" value="InterPro"/>
</dbReference>
<keyword evidence="2" id="KW-0663">Pyridoxal phosphate</keyword>
<name>A0A8J2SS63_9STRA</name>
<keyword evidence="3" id="KW-0472">Membrane</keyword>
<comment type="cofactor">
    <cofactor evidence="1">
        <name>pyridoxal 5'-phosphate</name>
        <dbReference type="ChEBI" id="CHEBI:597326"/>
    </cofactor>
</comment>
<dbReference type="SUPFAM" id="SSF53383">
    <property type="entry name" value="PLP-dependent transferases"/>
    <property type="match status" value="1"/>
</dbReference>
<dbReference type="OrthoDB" id="425114at2759"/>
<reference evidence="4" key="1">
    <citation type="submission" date="2021-11" db="EMBL/GenBank/DDBJ databases">
        <authorList>
            <consortium name="Genoscope - CEA"/>
            <person name="William W."/>
        </authorList>
    </citation>
    <scope>NUCLEOTIDE SEQUENCE</scope>
</reference>
<evidence type="ECO:0000256" key="3">
    <source>
        <dbReference type="SAM" id="Phobius"/>
    </source>
</evidence>
<evidence type="ECO:0000256" key="2">
    <source>
        <dbReference type="ARBA" id="ARBA00022898"/>
    </source>
</evidence>
<dbReference type="PANTHER" id="PTHR43713:SF3">
    <property type="entry name" value="GLUTAMATE-1-SEMIALDEHYDE 2,1-AMINOMUTASE 1, CHLOROPLASTIC-RELATED"/>
    <property type="match status" value="1"/>
</dbReference>
<evidence type="ECO:0008006" key="6">
    <source>
        <dbReference type="Google" id="ProtNLM"/>
    </source>
</evidence>
<dbReference type="Gene3D" id="3.40.640.10">
    <property type="entry name" value="Type I PLP-dependent aspartate aminotransferase-like (Major domain)"/>
    <property type="match status" value="1"/>
</dbReference>
<proteinExistence type="predicted"/>
<feature type="transmembrane region" description="Helical" evidence="3">
    <location>
        <begin position="12"/>
        <end position="31"/>
    </location>
</feature>
<protein>
    <recommendedName>
        <fullName evidence="6">Glutamate-1-semialdehyde 2,1-aminomutase</fullName>
    </recommendedName>
</protein>
<dbReference type="PANTHER" id="PTHR43713">
    <property type="entry name" value="GLUTAMATE-1-SEMIALDEHYDE 2,1-AMINOMUTASE"/>
    <property type="match status" value="1"/>
</dbReference>
<sequence length="575" mass="63909">MDQITARPMHQRAAAVAFIAYAAYRIIRWTYRRLLTLACMSPIPYGARAAAPLIVSYSLEGDAYFRADGCSQEVAARRKAGADKLSKRFDALTGPRGKALNETLISGLSDIRFTDTNRVPVQFQAETRKRYQVAAVTSSSKGCVLIDVDGGQSIDVSGSYGVNVCGYDQYKQFVERGWARVKELGPNVLGPVHPIISDVLPKLKTISNKEEVSFHMSGTEAVMCAIRLCRFNTRRKLIVQFAGAYHGADSASRRRRRFRAGWWDGVQPGPGSERANSDVLYLKDMHPTALKCIAARSDEIACVCVSPLQGLNPGSPPPSDLVLLDAKVRKTAEKGNAYKKWLHTLQQVCQKNDVPLLFDEVYTGFRMAPGGAQEYYGVNADVVVYGKTLGGGLANGVVCGPSRLMKRFDETRPLRVAYVIGTFSAAPLTLACMAEFLDWVSRPETQQKYALATSRTDAWVHSVNKVLAEESLPMRVDNLTTVWTVLFTQPGRYHWMFQYYLRAEGLSLSWVGTGRCLFSLDFSEEDYEKVKQALLRAARQMKQDGWWDGDASASDISKIIGKEMAWQMVAQRLAR</sequence>
<dbReference type="Pfam" id="PF00202">
    <property type="entry name" value="Aminotran_3"/>
    <property type="match status" value="2"/>
</dbReference>
<dbReference type="InterPro" id="IPR015421">
    <property type="entry name" value="PyrdxlP-dep_Trfase_major"/>
</dbReference>
<organism evidence="4 5">
    <name type="scientific">Pelagomonas calceolata</name>
    <dbReference type="NCBI Taxonomy" id="35677"/>
    <lineage>
        <taxon>Eukaryota</taxon>
        <taxon>Sar</taxon>
        <taxon>Stramenopiles</taxon>
        <taxon>Ochrophyta</taxon>
        <taxon>Pelagophyceae</taxon>
        <taxon>Pelagomonadales</taxon>
        <taxon>Pelagomonadaceae</taxon>
        <taxon>Pelagomonas</taxon>
    </lineage>
</organism>
<dbReference type="InterPro" id="IPR049704">
    <property type="entry name" value="Aminotrans_3_PPA_site"/>
</dbReference>
<evidence type="ECO:0000313" key="4">
    <source>
        <dbReference type="EMBL" id="CAH0372059.1"/>
    </source>
</evidence>
<dbReference type="Gene3D" id="3.90.1150.10">
    <property type="entry name" value="Aspartate Aminotransferase, domain 1"/>
    <property type="match status" value="1"/>
</dbReference>
<dbReference type="AlphaFoldDB" id="A0A8J2SS63"/>
<dbReference type="InterPro" id="IPR015424">
    <property type="entry name" value="PyrdxlP-dep_Trfase"/>
</dbReference>
<evidence type="ECO:0000313" key="5">
    <source>
        <dbReference type="Proteomes" id="UP000789595"/>
    </source>
</evidence>
<dbReference type="Proteomes" id="UP000789595">
    <property type="component" value="Unassembled WGS sequence"/>
</dbReference>
<keyword evidence="3" id="KW-0812">Transmembrane</keyword>
<dbReference type="EMBL" id="CAKKNE010000003">
    <property type="protein sequence ID" value="CAH0372059.1"/>
    <property type="molecule type" value="Genomic_DNA"/>
</dbReference>
<accession>A0A8J2SS63</accession>
<gene>
    <name evidence="4" type="ORF">PECAL_3P20340</name>
</gene>
<keyword evidence="5" id="KW-1185">Reference proteome</keyword>
<dbReference type="GO" id="GO:0008483">
    <property type="term" value="F:transaminase activity"/>
    <property type="evidence" value="ECO:0007669"/>
    <property type="project" value="InterPro"/>
</dbReference>
<keyword evidence="3" id="KW-1133">Transmembrane helix</keyword>
<dbReference type="PROSITE" id="PS00600">
    <property type="entry name" value="AA_TRANSFER_CLASS_3"/>
    <property type="match status" value="1"/>
</dbReference>
<comment type="caution">
    <text evidence="4">The sequence shown here is derived from an EMBL/GenBank/DDBJ whole genome shotgun (WGS) entry which is preliminary data.</text>
</comment>